<dbReference type="Gene3D" id="2.180.10.10">
    <property type="entry name" value="RHS repeat-associated core"/>
    <property type="match status" value="3"/>
</dbReference>
<protein>
    <submittedName>
        <fullName evidence="5">RHS repeat-associated core domain-containing protein</fullName>
    </submittedName>
</protein>
<evidence type="ECO:0000259" key="4">
    <source>
        <dbReference type="Pfam" id="PF20041"/>
    </source>
</evidence>
<name>A0AAP2DUR9_9BACT</name>
<evidence type="ECO:0000256" key="1">
    <source>
        <dbReference type="SAM" id="MobiDB-lite"/>
    </source>
</evidence>
<keyword evidence="2" id="KW-0732">Signal</keyword>
<dbReference type="InterPro" id="IPR022385">
    <property type="entry name" value="Rhs_assc_core"/>
</dbReference>
<evidence type="ECO:0000259" key="3">
    <source>
        <dbReference type="Pfam" id="PF19081"/>
    </source>
</evidence>
<evidence type="ECO:0000313" key="6">
    <source>
        <dbReference type="Proteomes" id="UP001319080"/>
    </source>
</evidence>
<organism evidence="5 6">
    <name type="scientific">Dawidia cretensis</name>
    <dbReference type="NCBI Taxonomy" id="2782350"/>
    <lineage>
        <taxon>Bacteria</taxon>
        <taxon>Pseudomonadati</taxon>
        <taxon>Bacteroidota</taxon>
        <taxon>Cytophagia</taxon>
        <taxon>Cytophagales</taxon>
        <taxon>Chryseotaleaceae</taxon>
        <taxon>Dawidia</taxon>
    </lineage>
</organism>
<dbReference type="Pfam" id="PF20041">
    <property type="entry name" value="DUF6443"/>
    <property type="match status" value="1"/>
</dbReference>
<dbReference type="InterPro" id="IPR044023">
    <property type="entry name" value="Ig_7"/>
</dbReference>
<reference evidence="5 6" key="1">
    <citation type="submission" date="2021-05" db="EMBL/GenBank/DDBJ databases">
        <title>A Polyphasic approach of four new species of the genus Ohtaekwangia: Ohtaekwangia histidinii sp. nov., Ohtaekwangia cretensis sp. nov., Ohtaekwangia indiensis sp. nov., Ohtaekwangia reichenbachii sp. nov. from diverse environment.</title>
        <authorList>
            <person name="Octaviana S."/>
        </authorList>
    </citation>
    <scope>NUCLEOTIDE SEQUENCE [LARGE SCALE GENOMIC DNA]</scope>
    <source>
        <strain evidence="5 6">PWU5</strain>
    </source>
</reference>
<dbReference type="NCBIfam" id="TIGR03696">
    <property type="entry name" value="Rhs_assc_core"/>
    <property type="match status" value="1"/>
</dbReference>
<dbReference type="Proteomes" id="UP001319080">
    <property type="component" value="Unassembled WGS sequence"/>
</dbReference>
<feature type="domain" description="DUF6443" evidence="4">
    <location>
        <begin position="383"/>
        <end position="525"/>
    </location>
</feature>
<sequence>MIYPKFLRALLVSSFLLAALNSVMAQQYTVTVAGNRKPALGKVELYTAVFSPSAPPWGDYWWTVTGGRFVPGTDTPTSCQVLWDTPGAGSVKLTYYSTAGQFNPEAAITITGATLATPAATFIFANNCNSTTITRNISPPTGGFYEWWWQTSETGESTTLGNGASITRTTDGPLYLRARLAAAPNTWSAEAQFVGGVSIITSAPVVPSTATDAHVIAPGSAPATVSVEPVVAATRYAWYTQATGGTALTNVSANSYTLNLTQTQTFYVVSMTELCSSTSRKAVTAYWYAAPVISATNGGEASLGHPVTLSVPANYDSYVWLDDTDTPISGATGPTFDTQVSGGYKVRVTKAAAQPYTSAPYVVRRLSNNDQNYIVSNTVQVSGIKTPTEVLNLPIGSNTPATQFFDGIGRPMQTVVTQGSPGHHDLVTPIVYDAFGRTTRTYLPIALGEDGWYKQNKDLIDESTGNYKGAAASFYGAGSANKIADDTRPFSEVTLEPSPLSRPVKEYGPGQDWYTNDKSVQRKYRANAADDRVICWKIDVSGMPVPRADSATHGKGVLYVNETLDEHGVPIYEFKDKRGHMILKRALAQRAPYQTADTYYIYDDFGLLRFVLQPELVKVLTSGTAPQAPTTGQLTSFAFQYRYDVRRRMIEKRVPGAQVIYMVYDARDRIVLTQDGRQRAAGQWMFSKYDELNRPVLTGLMDTAGGVTREQMQTEVMRHFGNNSQSEQFVGNVAGNMFGYTNKTYPVHTTAGVADPHKCLSVSYYDSYDYRTLWPGDYAYHTDALQGTANGVTYTQPTEARGDARGATTGTMVRVLDEDRVWPLQSFTWLKTAMYYDNKLRVIQTVGDNYRGGVDRQSTVYDFPGKVLYTRTTHTTADLAWKDVVGTRVTGNRIFRNITNNSWGQSGAASQQILPAGQNGWVEFTASETGKPRMLGLSAQNTDANYTSIGYAFYLRVDGSLAIRESGIERKILAVGFKPGDILRIARVGTAIKYYQNGLEVYPAGTTVAQTPSTGQLLVDVAFSDRYGSFVNIKSSFSQLTQEVNRRYVYDHGGRLTELYHSLGHGTGITEVLLAKSAYNELGQAVDKGLHGVQGAAAQQSVDYRYNIRGWLTSINNAALTADDSNDDTNDYFGMNLAYNVVDTGLGNTAAYNGNISGVTWSNNLGLSPVQQKGYTYNYDPMNRLVSSLFQERTVTPQGADSWLAYTDGQYAERDIQYDLNGNILQLKRNDGRTTGTMDLLSYDYGTGATQSNQLLKVADTGDKKAGFTEGTDTDSDYTYDENGNMTRDLNKRIGVGTTAGISYNVLNLPDMVTRGENTVRYIYDAMGRKLMQQVDFISASKQTDYIGEFVYESDVLQFINHEEGRIVMAGNKTVIANTGESLDEVTAVNATLSNVVVGEEHYIRAVAVATGSLSGILPVGSAVSVQAGERYKVRVKGYRGSGGAGLSSDARIQFKVNGILQNLPAAVLPYGSANNGAESWVEQEITIPAGGTSLEVGVAWASARSGEQFFINEFELVKLENQDPEYQYFLKDHLGNVRLTFTSRPITAQSFATDFEGENDGTFENYSNSPYDLVDHTDLGTVKQNVQKLNGGANGRVGVAKTFAVMPGDVISAIAYGKYMNVSGTANTNSLITSLAAAFGVSARSTGDQLAVYQGLNSYASLVANGDHLDDDESAPKAFVTILFFDKDHNLVDAAWDQMTTTGAQTSATIKQPHDEVSITATAPESGFAYVFVSNEHPTFVDIYYDDVTFTHTPSAIVAMDDYYAFGMNFNSIARQNGAEQRYLYNGKEKQNELGLDWLDYGARMYMPEIGRWGAVDNSAERGTNYSPYNYAFDSPIRYVDPDGNWPWESKHIRQARRFARETGGEFSKNGNAATVNIYQTATYFNALEGYVEEVYPEGFPAEDLNLSDQNTVGLIRFEEGENYDNLFGIEMLEANVSVAALEELVVLVPGLANLLSITPPPNTINVENLVSLILRMSSKEKDDNNKPTRTERQQQKKQKKQASSNSRYGEESEHTSNQNNANRETHERGRARKQKDKGGEKADSNRYRTKDSKKRKQN</sequence>
<dbReference type="RefSeq" id="WP_254083187.1">
    <property type="nucleotide sequence ID" value="NZ_JAHESE010000002.1"/>
</dbReference>
<dbReference type="InterPro" id="IPR045619">
    <property type="entry name" value="DUF6443"/>
</dbReference>
<feature type="region of interest" description="Disordered" evidence="1">
    <location>
        <begin position="1979"/>
        <end position="2060"/>
    </location>
</feature>
<feature type="compositionally biased region" description="Basic and acidic residues" evidence="1">
    <location>
        <begin position="2038"/>
        <end position="2052"/>
    </location>
</feature>
<evidence type="ECO:0000313" key="5">
    <source>
        <dbReference type="EMBL" id="MBT1707601.1"/>
    </source>
</evidence>
<dbReference type="EMBL" id="JAHESE010000002">
    <property type="protein sequence ID" value="MBT1707601.1"/>
    <property type="molecule type" value="Genomic_DNA"/>
</dbReference>
<accession>A0AAP2DUR9</accession>
<dbReference type="Pfam" id="PF19081">
    <property type="entry name" value="Ig_7"/>
    <property type="match status" value="1"/>
</dbReference>
<gene>
    <name evidence="5" type="ORF">KK062_05175</name>
</gene>
<evidence type="ECO:0000256" key="2">
    <source>
        <dbReference type="SAM" id="SignalP"/>
    </source>
</evidence>
<feature type="signal peptide" evidence="2">
    <location>
        <begin position="1"/>
        <end position="25"/>
    </location>
</feature>
<feature type="chain" id="PRO_5042898340" evidence="2">
    <location>
        <begin position="26"/>
        <end position="2060"/>
    </location>
</feature>
<proteinExistence type="predicted"/>
<comment type="caution">
    <text evidence="5">The sequence shown here is derived from an EMBL/GenBank/DDBJ whole genome shotgun (WGS) entry which is preliminary data.</text>
</comment>
<keyword evidence="6" id="KW-1185">Reference proteome</keyword>
<feature type="compositionally biased region" description="Basic and acidic residues" evidence="1">
    <location>
        <begin position="1979"/>
        <end position="1996"/>
    </location>
</feature>
<feature type="domain" description="Ig-like" evidence="3">
    <location>
        <begin position="204"/>
        <end position="285"/>
    </location>
</feature>